<feature type="chain" id="PRO_5040332366" evidence="1">
    <location>
        <begin position="20"/>
        <end position="326"/>
    </location>
</feature>
<gene>
    <name evidence="2" type="ORF">Slin15195_G127800</name>
</gene>
<dbReference type="AlphaFoldDB" id="A0A9Q9EQ52"/>
<sequence>MCFLTSTLWWLAALLTASATPIDDVDQFGEGWTRLPSITRGPRQEHAVVASGNAIWILGGNSPDAVEYYSPTDGGWHTASPMISPLNHLNAAAVGDEIFVLGGLSAGDEWLAQDISMVYSPSSNSWQPRSPLPAGTARGACAVGVYRNKIYLAGGMTYLEATQDALTTVTSYDVTSDSWDLNLPLLPRPRQHVAGVVVGSTFYVLGGREDGQLKVQNTVYALDLESPGFGWKEMASMPTPRGGLACAAVQQNIYCFGGEGNPNAASGVFDQVEVYDTTRNTWANLNPMPVPRHGWGVATVGNTIFVPGGGVQEGTAPTDYFDSFTP</sequence>
<evidence type="ECO:0000313" key="2">
    <source>
        <dbReference type="EMBL" id="USW59461.1"/>
    </source>
</evidence>
<dbReference type="Pfam" id="PF01344">
    <property type="entry name" value="Kelch_1"/>
    <property type="match status" value="1"/>
</dbReference>
<dbReference type="PANTHER" id="PTHR45632:SF24">
    <property type="entry name" value="GALACTOSE OXIDASE"/>
    <property type="match status" value="1"/>
</dbReference>
<dbReference type="InterPro" id="IPR011043">
    <property type="entry name" value="Gal_Oxase/kelch_b-propeller"/>
</dbReference>
<organism evidence="2 3">
    <name type="scientific">Septoria linicola</name>
    <dbReference type="NCBI Taxonomy" id="215465"/>
    <lineage>
        <taxon>Eukaryota</taxon>
        <taxon>Fungi</taxon>
        <taxon>Dikarya</taxon>
        <taxon>Ascomycota</taxon>
        <taxon>Pezizomycotina</taxon>
        <taxon>Dothideomycetes</taxon>
        <taxon>Dothideomycetidae</taxon>
        <taxon>Mycosphaerellales</taxon>
        <taxon>Mycosphaerellaceae</taxon>
        <taxon>Septoria</taxon>
    </lineage>
</organism>
<reference evidence="2" key="1">
    <citation type="submission" date="2022-06" db="EMBL/GenBank/DDBJ databases">
        <title>Complete genome sequences of two strains of the flax pathogen Septoria linicola.</title>
        <authorList>
            <person name="Lapalu N."/>
            <person name="Simon A."/>
            <person name="Demenou B."/>
            <person name="Paumier D."/>
            <person name="Guillot M.-P."/>
            <person name="Gout L."/>
            <person name="Valade R."/>
        </authorList>
    </citation>
    <scope>NUCLEOTIDE SEQUENCE</scope>
    <source>
        <strain evidence="2">SE15195</strain>
    </source>
</reference>
<name>A0A9Q9EQ52_9PEZI</name>
<dbReference type="EMBL" id="CP099429">
    <property type="protein sequence ID" value="USW59461.1"/>
    <property type="molecule type" value="Genomic_DNA"/>
</dbReference>
<dbReference type="Gene3D" id="2.120.10.80">
    <property type="entry name" value="Kelch-type beta propeller"/>
    <property type="match status" value="2"/>
</dbReference>
<dbReference type="Pfam" id="PF24681">
    <property type="entry name" value="Kelch_KLHDC2_KLHL20_DRC7"/>
    <property type="match status" value="1"/>
</dbReference>
<dbReference type="OrthoDB" id="45365at2759"/>
<dbReference type="Proteomes" id="UP001056384">
    <property type="component" value="Chromosome 12"/>
</dbReference>
<dbReference type="PANTHER" id="PTHR45632">
    <property type="entry name" value="LD33804P"/>
    <property type="match status" value="1"/>
</dbReference>
<feature type="signal peptide" evidence="1">
    <location>
        <begin position="1"/>
        <end position="19"/>
    </location>
</feature>
<protein>
    <submittedName>
        <fullName evidence="2">Galactose oxidase/kelch, beta-propeller, kelch-type beta propeller</fullName>
    </submittedName>
</protein>
<dbReference type="InterPro" id="IPR006652">
    <property type="entry name" value="Kelch_1"/>
</dbReference>
<dbReference type="SUPFAM" id="SSF50965">
    <property type="entry name" value="Galactose oxidase, central domain"/>
    <property type="match status" value="1"/>
</dbReference>
<accession>A0A9Q9EQ52</accession>
<proteinExistence type="predicted"/>
<dbReference type="InterPro" id="IPR015915">
    <property type="entry name" value="Kelch-typ_b-propeller"/>
</dbReference>
<keyword evidence="1" id="KW-0732">Signal</keyword>
<dbReference type="SMART" id="SM00612">
    <property type="entry name" value="Kelch"/>
    <property type="match status" value="5"/>
</dbReference>
<keyword evidence="3" id="KW-1185">Reference proteome</keyword>
<evidence type="ECO:0000256" key="1">
    <source>
        <dbReference type="SAM" id="SignalP"/>
    </source>
</evidence>
<evidence type="ECO:0000313" key="3">
    <source>
        <dbReference type="Proteomes" id="UP001056384"/>
    </source>
</evidence>